<gene>
    <name evidence="2" type="ORF">SAMN04487947_3599</name>
</gene>
<dbReference type="AlphaFoldDB" id="A0A1I6IRG3"/>
<reference evidence="3" key="1">
    <citation type="submission" date="2016-10" db="EMBL/GenBank/DDBJ databases">
        <authorList>
            <person name="Varghese N."/>
            <person name="Submissions S."/>
        </authorList>
    </citation>
    <scope>NUCLEOTIDE SEQUENCE [LARGE SCALE GENOMIC DNA]</scope>
    <source>
        <strain evidence="3">CGMCC 1.7736</strain>
    </source>
</reference>
<dbReference type="EMBL" id="FOYT01000004">
    <property type="protein sequence ID" value="SFR69327.1"/>
    <property type="molecule type" value="Genomic_DNA"/>
</dbReference>
<evidence type="ECO:0000256" key="1">
    <source>
        <dbReference type="SAM" id="MobiDB-lite"/>
    </source>
</evidence>
<feature type="region of interest" description="Disordered" evidence="1">
    <location>
        <begin position="185"/>
        <end position="204"/>
    </location>
</feature>
<feature type="compositionally biased region" description="Basic and acidic residues" evidence="1">
    <location>
        <begin position="150"/>
        <end position="159"/>
    </location>
</feature>
<protein>
    <submittedName>
        <fullName evidence="2">Uncharacterized protein</fullName>
    </submittedName>
</protein>
<evidence type="ECO:0000313" key="2">
    <source>
        <dbReference type="EMBL" id="SFR69327.1"/>
    </source>
</evidence>
<feature type="region of interest" description="Disordered" evidence="1">
    <location>
        <begin position="150"/>
        <end position="172"/>
    </location>
</feature>
<evidence type="ECO:0000313" key="3">
    <source>
        <dbReference type="Proteomes" id="UP000198531"/>
    </source>
</evidence>
<name>A0A1I6IRG3_9EURY</name>
<proteinExistence type="predicted"/>
<feature type="region of interest" description="Disordered" evidence="1">
    <location>
        <begin position="1"/>
        <end position="31"/>
    </location>
</feature>
<sequence length="204" mass="21936">MNHRCHSSHGSAPVGDSEARETTDGGRSAEGGLEAFTGVFVTQFPLRSDGSLVSRISVGTDDGTLRRVVLPDAHSDELYDLRTGAKYAVVGRVVRSPADLSRVETPCPGCGSELRERGLVDEYEAVARTAELLELGDSFLVCEEIRPPDESNLLDDRMGDGPTAPRRPPDEFVCTSCGESFAASERRAVRSRPDAEREAAGDGR</sequence>
<dbReference type="RefSeq" id="WP_089810203.1">
    <property type="nucleotide sequence ID" value="NZ_FOYT01000004.1"/>
</dbReference>
<keyword evidence="3" id="KW-1185">Reference proteome</keyword>
<organism evidence="2 3">
    <name type="scientific">Halogeometricum rufum</name>
    <dbReference type="NCBI Taxonomy" id="553469"/>
    <lineage>
        <taxon>Archaea</taxon>
        <taxon>Methanobacteriati</taxon>
        <taxon>Methanobacteriota</taxon>
        <taxon>Stenosarchaea group</taxon>
        <taxon>Halobacteria</taxon>
        <taxon>Halobacteriales</taxon>
        <taxon>Haloferacaceae</taxon>
        <taxon>Halogeometricum</taxon>
    </lineage>
</organism>
<dbReference type="Proteomes" id="UP000198531">
    <property type="component" value="Unassembled WGS sequence"/>
</dbReference>
<accession>A0A1I6IRG3</accession>